<feature type="chain" id="PRO_5003316518" evidence="1">
    <location>
        <begin position="26"/>
        <end position="534"/>
    </location>
</feature>
<gene>
    <name evidence="2" type="ORF">ABI_10550</name>
</gene>
<evidence type="ECO:0000313" key="2">
    <source>
        <dbReference type="EMBL" id="EGF92618.1"/>
    </source>
</evidence>
<organism evidence="2 3">
    <name type="scientific">Asticcacaulis biprosthecium C19</name>
    <dbReference type="NCBI Taxonomy" id="715226"/>
    <lineage>
        <taxon>Bacteria</taxon>
        <taxon>Pseudomonadati</taxon>
        <taxon>Pseudomonadota</taxon>
        <taxon>Alphaproteobacteria</taxon>
        <taxon>Caulobacterales</taxon>
        <taxon>Caulobacteraceae</taxon>
        <taxon>Asticcacaulis</taxon>
    </lineage>
</organism>
<evidence type="ECO:0000313" key="3">
    <source>
        <dbReference type="Proteomes" id="UP000006512"/>
    </source>
</evidence>
<accession>F4QH81</accession>
<keyword evidence="3" id="KW-1185">Reference proteome</keyword>
<evidence type="ECO:0000256" key="1">
    <source>
        <dbReference type="SAM" id="SignalP"/>
    </source>
</evidence>
<sequence>MSRAMILSALLTLGVSALPLMSASAQTVVKPPVLLKPVPKPPIVTTVRKAKLAYIMGVDTSDATCGIYDPAGLTNPVIYRADSGSGRHLDIFAGDTGLVLVGNNLDLVQRVVVNFDTAPDVTASVVSRRNGNTACGEKATDKVMTIRFTSPVSTTTQKLFGGLELYAFNESILTNPPRIINPNDPCLPQNFNLEAGIPPQCAPDFVPLAEVHGFAIRPLPQIQSRMALDNTGRVPTIERRPEVLGSNLGQFTQIALNNGNLATVTGTARMITPTIEASRFSGTVRWENISAAGTWFFSLQPSLSLYRQPRAGTAIVFSNSLTRREVNDTVWASETDFRRRFMGSNIASANFNYQAVAAPTPPPPPPAAANITAFDPGNRLYITSGGTTTVGNLPGENSQILSALQSEAWCAALPQPAPGPNGVRTVALGQTTLGNLTWGIRNSGNAAFTGTVTAELRLGGTVVDTMTFTGTLAAGATQIDTFPRPTQTVAIARESLGPLCFHVGLGSDAVVENRGYTVRITSPGSNSVNLRSIP</sequence>
<proteinExistence type="predicted"/>
<dbReference type="OrthoDB" id="7168439at2"/>
<reference evidence="3" key="1">
    <citation type="submission" date="2011-03" db="EMBL/GenBank/DDBJ databases">
        <title>Draft genome sequence of Brevundimonas diminuta.</title>
        <authorList>
            <person name="Brown P.J.B."/>
            <person name="Buechlein A."/>
            <person name="Hemmerich C."/>
            <person name="Brun Y.V."/>
        </authorList>
    </citation>
    <scope>NUCLEOTIDE SEQUENCE [LARGE SCALE GENOMIC DNA]</scope>
    <source>
        <strain evidence="3">C19</strain>
    </source>
</reference>
<dbReference type="RefSeq" id="WP_006271798.1">
    <property type="nucleotide sequence ID" value="NZ_GL883077.1"/>
</dbReference>
<keyword evidence="1" id="KW-0732">Signal</keyword>
<feature type="signal peptide" evidence="1">
    <location>
        <begin position="1"/>
        <end position="25"/>
    </location>
</feature>
<dbReference type="HOGENOM" id="CLU_509645_0_0_5"/>
<dbReference type="STRING" id="715226.ABI_10550"/>
<dbReference type="AlphaFoldDB" id="F4QH81"/>
<protein>
    <submittedName>
        <fullName evidence="2">Uncharacterized protein</fullName>
    </submittedName>
</protein>
<name>F4QH81_9CAUL</name>
<dbReference type="Proteomes" id="UP000006512">
    <property type="component" value="Unassembled WGS sequence"/>
</dbReference>
<dbReference type="EMBL" id="GL883077">
    <property type="protein sequence ID" value="EGF92618.1"/>
    <property type="molecule type" value="Genomic_DNA"/>
</dbReference>